<organism evidence="1 2">
    <name type="scientific">Hibiscus sabdariffa</name>
    <name type="common">roselle</name>
    <dbReference type="NCBI Taxonomy" id="183260"/>
    <lineage>
        <taxon>Eukaryota</taxon>
        <taxon>Viridiplantae</taxon>
        <taxon>Streptophyta</taxon>
        <taxon>Embryophyta</taxon>
        <taxon>Tracheophyta</taxon>
        <taxon>Spermatophyta</taxon>
        <taxon>Magnoliopsida</taxon>
        <taxon>eudicotyledons</taxon>
        <taxon>Gunneridae</taxon>
        <taxon>Pentapetalae</taxon>
        <taxon>rosids</taxon>
        <taxon>malvids</taxon>
        <taxon>Malvales</taxon>
        <taxon>Malvaceae</taxon>
        <taxon>Malvoideae</taxon>
        <taxon>Hibiscus</taxon>
    </lineage>
</organism>
<evidence type="ECO:0000313" key="2">
    <source>
        <dbReference type="Proteomes" id="UP001472677"/>
    </source>
</evidence>
<protein>
    <submittedName>
        <fullName evidence="1">Uncharacterized protein</fullName>
    </submittedName>
</protein>
<accession>A0ABR2CQL1</accession>
<proteinExistence type="predicted"/>
<name>A0ABR2CQL1_9ROSI</name>
<evidence type="ECO:0000313" key="1">
    <source>
        <dbReference type="EMBL" id="KAK8521888.1"/>
    </source>
</evidence>
<comment type="caution">
    <text evidence="1">The sequence shown here is derived from an EMBL/GenBank/DDBJ whole genome shotgun (WGS) entry which is preliminary data.</text>
</comment>
<dbReference type="Proteomes" id="UP001472677">
    <property type="component" value="Unassembled WGS sequence"/>
</dbReference>
<sequence>MAELFATGRAAFDSSTAFSMGQQMVENRKTIAWIVSTAPAKSAMQIQQSGRSMLTRAYVLLLPQLSGTSSDSHDARSSLSRFRPARLLQYTDRAFQTTPIA</sequence>
<keyword evidence="2" id="KW-1185">Reference proteome</keyword>
<gene>
    <name evidence="1" type="ORF">V6N12_066462</name>
</gene>
<dbReference type="EMBL" id="JBBPBM010000046">
    <property type="protein sequence ID" value="KAK8521888.1"/>
    <property type="molecule type" value="Genomic_DNA"/>
</dbReference>
<reference evidence="1 2" key="1">
    <citation type="journal article" date="2024" name="G3 (Bethesda)">
        <title>Genome assembly of Hibiscus sabdariffa L. provides insights into metabolisms of medicinal natural products.</title>
        <authorList>
            <person name="Kim T."/>
        </authorList>
    </citation>
    <scope>NUCLEOTIDE SEQUENCE [LARGE SCALE GENOMIC DNA]</scope>
    <source>
        <strain evidence="1">TK-2024</strain>
        <tissue evidence="1">Old leaves</tissue>
    </source>
</reference>